<evidence type="ECO:0000313" key="2">
    <source>
        <dbReference type="Proteomes" id="UP000012137"/>
    </source>
</evidence>
<sequence>MSKVRFLKWDCLKVYYDYIINSPIFVMKTEFCNKNL</sequence>
<protein>
    <submittedName>
        <fullName evidence="1">Uncharacterized protein</fullName>
    </submittedName>
</protein>
<gene>
    <name evidence="1" type="ORF">LEP1GSC083_3035</name>
</gene>
<dbReference type="AlphaFoldDB" id="M6KKG8"/>
<reference evidence="1 2" key="1">
    <citation type="submission" date="2013-01" db="EMBL/GenBank/DDBJ databases">
        <authorList>
            <person name="Harkins D.M."/>
            <person name="Durkin A.S."/>
            <person name="Brinkac L.M."/>
            <person name="Haft D.H."/>
            <person name="Selengut J.D."/>
            <person name="Sanka R."/>
            <person name="DePew J."/>
            <person name="Purushe J."/>
            <person name="Peacock S.J."/>
            <person name="Thaipadungpanit J."/>
            <person name="Wuthiekanun V.W."/>
            <person name="Day N.P."/>
            <person name="Vinetz J.M."/>
            <person name="Sutton G.G."/>
            <person name="Nierman W.C."/>
            <person name="Fouts D.E."/>
        </authorList>
    </citation>
    <scope>NUCLEOTIDE SEQUENCE [LARGE SCALE GENOMIC DNA]</scope>
    <source>
        <strain evidence="1 2">L0374</strain>
    </source>
</reference>
<comment type="caution">
    <text evidence="1">The sequence shown here is derived from an EMBL/GenBank/DDBJ whole genome shotgun (WGS) entry which is preliminary data.</text>
</comment>
<proteinExistence type="predicted"/>
<evidence type="ECO:0000313" key="1">
    <source>
        <dbReference type="EMBL" id="EMN32345.1"/>
    </source>
</evidence>
<organism evidence="1 2">
    <name type="scientific">Leptospira interrogans serovar Pyrogenes str. L0374</name>
    <dbReference type="NCBI Taxonomy" id="1049928"/>
    <lineage>
        <taxon>Bacteria</taxon>
        <taxon>Pseudomonadati</taxon>
        <taxon>Spirochaetota</taxon>
        <taxon>Spirochaetia</taxon>
        <taxon>Leptospirales</taxon>
        <taxon>Leptospiraceae</taxon>
        <taxon>Leptospira</taxon>
    </lineage>
</organism>
<feature type="non-terminal residue" evidence="1">
    <location>
        <position position="1"/>
    </location>
</feature>
<dbReference type="EMBL" id="AHMZ02000033">
    <property type="protein sequence ID" value="EMN32345.1"/>
    <property type="molecule type" value="Genomic_DNA"/>
</dbReference>
<accession>M6KKG8</accession>
<dbReference type="Proteomes" id="UP000012137">
    <property type="component" value="Unassembled WGS sequence"/>
</dbReference>
<name>M6KKG8_LEPIR</name>